<protein>
    <recommendedName>
        <fullName evidence="3">Endonuclease/exonuclease/phosphatase family protein</fullName>
    </recommendedName>
</protein>
<evidence type="ECO:0000313" key="1">
    <source>
        <dbReference type="EMBL" id="KAG6629896.1"/>
    </source>
</evidence>
<dbReference type="Proteomes" id="UP000811609">
    <property type="component" value="Chromosome 14"/>
</dbReference>
<evidence type="ECO:0000313" key="2">
    <source>
        <dbReference type="Proteomes" id="UP000811609"/>
    </source>
</evidence>
<keyword evidence="2" id="KW-1185">Reference proteome</keyword>
<organism evidence="1 2">
    <name type="scientific">Carya illinoinensis</name>
    <name type="common">Pecan</name>
    <dbReference type="NCBI Taxonomy" id="32201"/>
    <lineage>
        <taxon>Eukaryota</taxon>
        <taxon>Viridiplantae</taxon>
        <taxon>Streptophyta</taxon>
        <taxon>Embryophyta</taxon>
        <taxon>Tracheophyta</taxon>
        <taxon>Spermatophyta</taxon>
        <taxon>Magnoliopsida</taxon>
        <taxon>eudicotyledons</taxon>
        <taxon>Gunneridae</taxon>
        <taxon>Pentapetalae</taxon>
        <taxon>rosids</taxon>
        <taxon>fabids</taxon>
        <taxon>Fagales</taxon>
        <taxon>Juglandaceae</taxon>
        <taxon>Carya</taxon>
    </lineage>
</organism>
<dbReference type="EMBL" id="CM031822">
    <property type="protein sequence ID" value="KAG6629896.1"/>
    <property type="molecule type" value="Genomic_DNA"/>
</dbReference>
<comment type="caution">
    <text evidence="1">The sequence shown here is derived from an EMBL/GenBank/DDBJ whole genome shotgun (WGS) entry which is preliminary data.</text>
</comment>
<dbReference type="PANTHER" id="PTHR33710:SF71">
    <property type="entry name" value="ENDONUCLEASE_EXONUCLEASE_PHOSPHATASE DOMAIN-CONTAINING PROTEIN"/>
    <property type="match status" value="1"/>
</dbReference>
<evidence type="ECO:0008006" key="3">
    <source>
        <dbReference type="Google" id="ProtNLM"/>
    </source>
</evidence>
<gene>
    <name evidence="1" type="ORF">CIPAW_14G116800</name>
</gene>
<dbReference type="AlphaFoldDB" id="A0A8T1NDL4"/>
<proteinExistence type="predicted"/>
<dbReference type="PANTHER" id="PTHR33710">
    <property type="entry name" value="BNAC02G09200D PROTEIN"/>
    <property type="match status" value="1"/>
</dbReference>
<name>A0A8T1NDL4_CARIL</name>
<accession>A0A8T1NDL4</accession>
<sequence length="70" mass="8057">MGDFNEVLSFNEKVGGRARTDRQIQEFRDLLDECGLLDLGYIGNPFTWCNKREPQHSISERLDRGLANLT</sequence>
<reference evidence="1" key="1">
    <citation type="submission" date="2020-12" db="EMBL/GenBank/DDBJ databases">
        <title>WGS assembly of Carya illinoinensis cv. Pawnee.</title>
        <authorList>
            <person name="Platts A."/>
            <person name="Shu S."/>
            <person name="Wright S."/>
            <person name="Barry K."/>
            <person name="Edger P."/>
            <person name="Pires J.C."/>
            <person name="Schmutz J."/>
        </authorList>
    </citation>
    <scope>NUCLEOTIDE SEQUENCE</scope>
    <source>
        <tissue evidence="1">Leaf</tissue>
    </source>
</reference>